<dbReference type="Proteomes" id="UP000326396">
    <property type="component" value="Linkage Group LG6"/>
</dbReference>
<keyword evidence="2" id="KW-1185">Reference proteome</keyword>
<organism evidence="1 2">
    <name type="scientific">Mikania micrantha</name>
    <name type="common">bitter vine</name>
    <dbReference type="NCBI Taxonomy" id="192012"/>
    <lineage>
        <taxon>Eukaryota</taxon>
        <taxon>Viridiplantae</taxon>
        <taxon>Streptophyta</taxon>
        <taxon>Embryophyta</taxon>
        <taxon>Tracheophyta</taxon>
        <taxon>Spermatophyta</taxon>
        <taxon>Magnoliopsida</taxon>
        <taxon>eudicotyledons</taxon>
        <taxon>Gunneridae</taxon>
        <taxon>Pentapetalae</taxon>
        <taxon>asterids</taxon>
        <taxon>campanulids</taxon>
        <taxon>Asterales</taxon>
        <taxon>Asteraceae</taxon>
        <taxon>Asteroideae</taxon>
        <taxon>Heliantheae alliance</taxon>
        <taxon>Eupatorieae</taxon>
        <taxon>Mikania</taxon>
    </lineage>
</organism>
<proteinExistence type="predicted"/>
<comment type="caution">
    <text evidence="1">The sequence shown here is derived from an EMBL/GenBank/DDBJ whole genome shotgun (WGS) entry which is preliminary data.</text>
</comment>
<reference evidence="1 2" key="1">
    <citation type="submission" date="2019-05" db="EMBL/GenBank/DDBJ databases">
        <title>Mikania micrantha, genome provides insights into the molecular mechanism of rapid growth.</title>
        <authorList>
            <person name="Liu B."/>
        </authorList>
    </citation>
    <scope>NUCLEOTIDE SEQUENCE [LARGE SCALE GENOMIC DNA]</scope>
    <source>
        <strain evidence="1">NLD-2019</strain>
        <tissue evidence="1">Leaf</tissue>
    </source>
</reference>
<gene>
    <name evidence="1" type="ORF">E3N88_32441</name>
</gene>
<accession>A0A5N6M9S2</accession>
<name>A0A5N6M9S2_9ASTR</name>
<evidence type="ECO:0000313" key="2">
    <source>
        <dbReference type="Proteomes" id="UP000326396"/>
    </source>
</evidence>
<protein>
    <submittedName>
        <fullName evidence="1">Uncharacterized protein</fullName>
    </submittedName>
</protein>
<dbReference type="EMBL" id="SZYD01000016">
    <property type="protein sequence ID" value="KAD3336921.1"/>
    <property type="molecule type" value="Genomic_DNA"/>
</dbReference>
<evidence type="ECO:0000313" key="1">
    <source>
        <dbReference type="EMBL" id="KAD3336921.1"/>
    </source>
</evidence>
<sequence>MFSSLSFRDLHRNKIPSPFVCLGSRRGSQQAKDRSLEDQIDSKFYSHISYSKHVLLKKNLELSSLGSWEDYERINMSNPFNPILESPSLLLAALDQIIKQQQVLSLKGNSGSAHTTGRLQQTTLGFQLNLEELPSTLLVLRFDRLWPRATTSLLSPSTYGGGEEVEQTLTTARRNPRVRSVGRRVLVDRRRVLVDRHGREQ</sequence>
<dbReference type="AlphaFoldDB" id="A0A5N6M9S2"/>